<protein>
    <recommendedName>
        <fullName evidence="2">C-type lectin domain-containing protein</fullName>
    </recommendedName>
</protein>
<dbReference type="Gene3D" id="3.10.100.10">
    <property type="entry name" value="Mannose-Binding Protein A, subunit A"/>
    <property type="match status" value="1"/>
</dbReference>
<feature type="domain" description="C-type lectin" evidence="2">
    <location>
        <begin position="67"/>
        <end position="148"/>
    </location>
</feature>
<evidence type="ECO:0000313" key="4">
    <source>
        <dbReference type="Proteomes" id="UP001175271"/>
    </source>
</evidence>
<dbReference type="InterPro" id="IPR001304">
    <property type="entry name" value="C-type_lectin-like"/>
</dbReference>
<comment type="caution">
    <text evidence="3">The sequence shown here is derived from an EMBL/GenBank/DDBJ whole genome shotgun (WGS) entry which is preliminary data.</text>
</comment>
<dbReference type="EMBL" id="JAUCMV010000001">
    <property type="protein sequence ID" value="KAK0424491.1"/>
    <property type="molecule type" value="Genomic_DNA"/>
</dbReference>
<dbReference type="Proteomes" id="UP001175271">
    <property type="component" value="Unassembled WGS sequence"/>
</dbReference>
<sequence>MLAEHFLSAIALTSAVHGASCVLNEMDPELGPWYPTSDGRSCFDVLPVHMPFWFFQFDCAIFRYNQTSVHNEADNDLIRAHFNTTFWLGGSDNSTGTWTWTDGSPFNYSNWAAGEPSNVKGKACLAVDSDTGLWSAEDCNRNMPSTCLATN</sequence>
<reference evidence="3" key="1">
    <citation type="submission" date="2023-06" db="EMBL/GenBank/DDBJ databases">
        <title>Genomic analysis of the entomopathogenic nematode Steinernema hermaphroditum.</title>
        <authorList>
            <person name="Schwarz E.M."/>
            <person name="Heppert J.K."/>
            <person name="Baniya A."/>
            <person name="Schwartz H.T."/>
            <person name="Tan C.-H."/>
            <person name="Antoshechkin I."/>
            <person name="Sternberg P.W."/>
            <person name="Goodrich-Blair H."/>
            <person name="Dillman A.R."/>
        </authorList>
    </citation>
    <scope>NUCLEOTIDE SEQUENCE</scope>
    <source>
        <strain evidence="3">PS9179</strain>
        <tissue evidence="3">Whole animal</tissue>
    </source>
</reference>
<evidence type="ECO:0000259" key="2">
    <source>
        <dbReference type="PROSITE" id="PS50041"/>
    </source>
</evidence>
<dbReference type="SMART" id="SM00034">
    <property type="entry name" value="CLECT"/>
    <property type="match status" value="1"/>
</dbReference>
<proteinExistence type="predicted"/>
<dbReference type="CDD" id="cd00037">
    <property type="entry name" value="CLECT"/>
    <property type="match status" value="1"/>
</dbReference>
<evidence type="ECO:0000256" key="1">
    <source>
        <dbReference type="SAM" id="SignalP"/>
    </source>
</evidence>
<evidence type="ECO:0000313" key="3">
    <source>
        <dbReference type="EMBL" id="KAK0424491.1"/>
    </source>
</evidence>
<name>A0AA39IHJ5_9BILA</name>
<dbReference type="SUPFAM" id="SSF56436">
    <property type="entry name" value="C-type lectin-like"/>
    <property type="match status" value="1"/>
</dbReference>
<dbReference type="AlphaFoldDB" id="A0AA39IHJ5"/>
<keyword evidence="4" id="KW-1185">Reference proteome</keyword>
<dbReference type="PANTHER" id="PTHR22803">
    <property type="entry name" value="MANNOSE, PHOSPHOLIPASE, LECTIN RECEPTOR RELATED"/>
    <property type="match status" value="1"/>
</dbReference>
<organism evidence="3 4">
    <name type="scientific">Steinernema hermaphroditum</name>
    <dbReference type="NCBI Taxonomy" id="289476"/>
    <lineage>
        <taxon>Eukaryota</taxon>
        <taxon>Metazoa</taxon>
        <taxon>Ecdysozoa</taxon>
        <taxon>Nematoda</taxon>
        <taxon>Chromadorea</taxon>
        <taxon>Rhabditida</taxon>
        <taxon>Tylenchina</taxon>
        <taxon>Panagrolaimomorpha</taxon>
        <taxon>Strongyloidoidea</taxon>
        <taxon>Steinernematidae</taxon>
        <taxon>Steinernema</taxon>
    </lineage>
</organism>
<dbReference type="PROSITE" id="PS50041">
    <property type="entry name" value="C_TYPE_LECTIN_2"/>
    <property type="match status" value="1"/>
</dbReference>
<feature type="signal peptide" evidence="1">
    <location>
        <begin position="1"/>
        <end position="18"/>
    </location>
</feature>
<feature type="chain" id="PRO_5041377938" description="C-type lectin domain-containing protein" evidence="1">
    <location>
        <begin position="19"/>
        <end position="151"/>
    </location>
</feature>
<dbReference type="Pfam" id="PF00059">
    <property type="entry name" value="Lectin_C"/>
    <property type="match status" value="1"/>
</dbReference>
<gene>
    <name evidence="3" type="ORF">QR680_008694</name>
</gene>
<dbReference type="InterPro" id="IPR016186">
    <property type="entry name" value="C-type_lectin-like/link_sf"/>
</dbReference>
<accession>A0AA39IHJ5</accession>
<keyword evidence="1" id="KW-0732">Signal</keyword>
<dbReference type="InterPro" id="IPR050111">
    <property type="entry name" value="C-type_lectin/snaclec_domain"/>
</dbReference>
<dbReference type="InterPro" id="IPR016187">
    <property type="entry name" value="CTDL_fold"/>
</dbReference>